<dbReference type="RefSeq" id="WP_037450451.1">
    <property type="nucleotide sequence ID" value="NZ_JFHR01000017.1"/>
</dbReference>
<sequence length="310" mass="33339">MLDADARAVLDLMEASGRPPLHTLSVEEARAAVRASLDALGKPPPPVGEQDIFADGPLGAVPLKLYRPLHAPEDVPLPVMVYFHGGGWMTGDLAYGAWFCASLADRAGIAVVSVDYRLAPEYPFPAGLEDCVAALRHVRREAPALAIDGTRIAVGGDSAGGNLAAACALWARDEGLPLSAQILLYPVTDLMEEHESYRRNADGFGLTADAMRWFRDAYRNGADAADWRLSPLRARRLKGVAPALVLTCGFDPLCAEGDAYADRLAGAGVPVNRIRYTDQIHGFVLWAKRVRAADQALSQIAEELRGRLFA</sequence>
<dbReference type="OrthoDB" id="9806180at2"/>
<protein>
    <submittedName>
        <fullName evidence="4">Alpha/beta hydrolase fold-3 domain protein</fullName>
    </submittedName>
</protein>
<dbReference type="PROSITE" id="PS01173">
    <property type="entry name" value="LIPASE_GDXG_HIS"/>
    <property type="match status" value="1"/>
</dbReference>
<proteinExistence type="inferred from homology"/>
<dbReference type="InterPro" id="IPR002168">
    <property type="entry name" value="Lipase_GDXG_HIS_AS"/>
</dbReference>
<dbReference type="PATRIC" id="fig|46429.4.peg.1839"/>
<dbReference type="Pfam" id="PF07859">
    <property type="entry name" value="Abhydrolase_3"/>
    <property type="match status" value="1"/>
</dbReference>
<dbReference type="EMBL" id="JFHR01000017">
    <property type="protein sequence ID" value="KEQ53825.1"/>
    <property type="molecule type" value="Genomic_DNA"/>
</dbReference>
<dbReference type="GO" id="GO:0016787">
    <property type="term" value="F:hydrolase activity"/>
    <property type="evidence" value="ECO:0007669"/>
    <property type="project" value="UniProtKB-KW"/>
</dbReference>
<feature type="domain" description="Alpha/beta hydrolase fold-3" evidence="3">
    <location>
        <begin position="80"/>
        <end position="284"/>
    </location>
</feature>
<name>A0A081RF52_SPHCR</name>
<dbReference type="Proteomes" id="UP000028411">
    <property type="component" value="Unassembled WGS sequence"/>
</dbReference>
<dbReference type="InterPro" id="IPR050300">
    <property type="entry name" value="GDXG_lipolytic_enzyme"/>
</dbReference>
<keyword evidence="2 4" id="KW-0378">Hydrolase</keyword>
<dbReference type="InterPro" id="IPR013094">
    <property type="entry name" value="AB_hydrolase_3"/>
</dbReference>
<gene>
    <name evidence="4" type="ORF">BV95_01870</name>
</gene>
<dbReference type="SUPFAM" id="SSF53474">
    <property type="entry name" value="alpha/beta-Hydrolases"/>
    <property type="match status" value="1"/>
</dbReference>
<evidence type="ECO:0000313" key="4">
    <source>
        <dbReference type="EMBL" id="KEQ53825.1"/>
    </source>
</evidence>
<dbReference type="AlphaFoldDB" id="A0A081RF52"/>
<evidence type="ECO:0000256" key="2">
    <source>
        <dbReference type="ARBA" id="ARBA00022801"/>
    </source>
</evidence>
<reference evidence="4 5" key="1">
    <citation type="submission" date="2014-02" db="EMBL/GenBank/DDBJ databases">
        <title>Whole genome sequence of Sphingobium chlorophenolicum NBRC 16172.</title>
        <authorList>
            <person name="Gan H.M."/>
            <person name="Gan H.Y."/>
            <person name="Chew T.H."/>
            <person name="Savka M.A."/>
        </authorList>
    </citation>
    <scope>NUCLEOTIDE SEQUENCE [LARGE SCALE GENOMIC DNA]</scope>
    <source>
        <strain evidence="4 5">NBRC 16172</strain>
    </source>
</reference>
<evidence type="ECO:0000313" key="5">
    <source>
        <dbReference type="Proteomes" id="UP000028411"/>
    </source>
</evidence>
<comment type="caution">
    <text evidence="4">The sequence shown here is derived from an EMBL/GenBank/DDBJ whole genome shotgun (WGS) entry which is preliminary data.</text>
</comment>
<dbReference type="PANTHER" id="PTHR48081">
    <property type="entry name" value="AB HYDROLASE SUPERFAMILY PROTEIN C4A8.06C"/>
    <property type="match status" value="1"/>
</dbReference>
<dbReference type="PANTHER" id="PTHR48081:SF8">
    <property type="entry name" value="ALPHA_BETA HYDROLASE FOLD-3 DOMAIN-CONTAINING PROTEIN-RELATED"/>
    <property type="match status" value="1"/>
</dbReference>
<dbReference type="Gene3D" id="3.40.50.1820">
    <property type="entry name" value="alpha/beta hydrolase"/>
    <property type="match status" value="1"/>
</dbReference>
<comment type="similarity">
    <text evidence="1">Belongs to the 'GDXG' lipolytic enzyme family.</text>
</comment>
<evidence type="ECO:0000259" key="3">
    <source>
        <dbReference type="Pfam" id="PF07859"/>
    </source>
</evidence>
<dbReference type="InterPro" id="IPR029058">
    <property type="entry name" value="AB_hydrolase_fold"/>
</dbReference>
<organism evidence="4 5">
    <name type="scientific">Sphingobium chlorophenolicum</name>
    <dbReference type="NCBI Taxonomy" id="46429"/>
    <lineage>
        <taxon>Bacteria</taxon>
        <taxon>Pseudomonadati</taxon>
        <taxon>Pseudomonadota</taxon>
        <taxon>Alphaproteobacteria</taxon>
        <taxon>Sphingomonadales</taxon>
        <taxon>Sphingomonadaceae</taxon>
        <taxon>Sphingobium</taxon>
    </lineage>
</organism>
<evidence type="ECO:0000256" key="1">
    <source>
        <dbReference type="ARBA" id="ARBA00010515"/>
    </source>
</evidence>
<dbReference type="eggNOG" id="COG0657">
    <property type="taxonomic scope" value="Bacteria"/>
</dbReference>
<accession>A0A081RF52</accession>